<reference evidence="3" key="1">
    <citation type="journal article" date="2014" name="Science">
        <title>Nonhuman genetics. Genomic basis for the convergent evolution of electric organs.</title>
        <authorList>
            <person name="Gallant J.R."/>
            <person name="Traeger L.L."/>
            <person name="Volkening J.D."/>
            <person name="Moffett H."/>
            <person name="Chen P.H."/>
            <person name="Novina C.D."/>
            <person name="Phillips G.N.Jr."/>
            <person name="Anand R."/>
            <person name="Wells G.B."/>
            <person name="Pinch M."/>
            <person name="Guth R."/>
            <person name="Unguez G.A."/>
            <person name="Albert J.S."/>
            <person name="Zakon H.H."/>
            <person name="Samanta M.P."/>
            <person name="Sussman M.R."/>
        </authorList>
    </citation>
    <scope>NUCLEOTIDE SEQUENCE [LARGE SCALE GENOMIC DNA]</scope>
</reference>
<dbReference type="PANTHER" id="PTHR10159:SF305">
    <property type="entry name" value="DUAL SPECIFICITY PROTEIN PHOSPHATASE 7"/>
    <property type="match status" value="1"/>
</dbReference>
<reference evidence="2" key="3">
    <citation type="submission" date="2020-05" db="EMBL/GenBank/DDBJ databases">
        <title>Electrophorus electricus (electric eel) genome, fEleEle1, primary haplotype.</title>
        <authorList>
            <person name="Myers G."/>
            <person name="Meyer A."/>
            <person name="Fedrigo O."/>
            <person name="Formenti G."/>
            <person name="Rhie A."/>
            <person name="Tracey A."/>
            <person name="Sims Y."/>
            <person name="Jarvis E.D."/>
        </authorList>
    </citation>
    <scope>NUCLEOTIDE SEQUENCE [LARGE SCALE GENOMIC DNA]</scope>
</reference>
<dbReference type="SUPFAM" id="SSF52799">
    <property type="entry name" value="(Phosphotyrosine protein) phosphatases II"/>
    <property type="match status" value="1"/>
</dbReference>
<reference evidence="3" key="2">
    <citation type="journal article" date="2017" name="Sci. Adv.">
        <title>A tail of two voltages: Proteomic comparison of the three electric organs of the electric eel.</title>
        <authorList>
            <person name="Traeger L.L."/>
            <person name="Sabat G."/>
            <person name="Barrett-Wilt G.A."/>
            <person name="Wells G.B."/>
            <person name="Sussman M.R."/>
        </authorList>
    </citation>
    <scope>NUCLEOTIDE SEQUENCE [LARGE SCALE GENOMIC DNA]</scope>
</reference>
<organism evidence="2 3">
    <name type="scientific">Electrophorus electricus</name>
    <name type="common">Electric eel</name>
    <name type="synonym">Gymnotus electricus</name>
    <dbReference type="NCBI Taxonomy" id="8005"/>
    <lineage>
        <taxon>Eukaryota</taxon>
        <taxon>Metazoa</taxon>
        <taxon>Chordata</taxon>
        <taxon>Craniata</taxon>
        <taxon>Vertebrata</taxon>
        <taxon>Euteleostomi</taxon>
        <taxon>Actinopterygii</taxon>
        <taxon>Neopterygii</taxon>
        <taxon>Teleostei</taxon>
        <taxon>Ostariophysi</taxon>
        <taxon>Gymnotiformes</taxon>
        <taxon>Gymnotoidei</taxon>
        <taxon>Gymnotidae</taxon>
        <taxon>Electrophorus</taxon>
    </lineage>
</organism>
<evidence type="ECO:0000313" key="2">
    <source>
        <dbReference type="Ensembl" id="ENSEEEP00000020125.2"/>
    </source>
</evidence>
<dbReference type="AlphaFoldDB" id="A0A4W4F6B8"/>
<dbReference type="PANTHER" id="PTHR10159">
    <property type="entry name" value="DUAL SPECIFICITY PROTEIN PHOSPHATASE"/>
    <property type="match status" value="1"/>
</dbReference>
<dbReference type="Ensembl" id="ENSEEET00000020351.2">
    <property type="protein sequence ID" value="ENSEEEP00000020125.2"/>
    <property type="gene ID" value="ENSEEEG00000009828.2"/>
</dbReference>
<protein>
    <submittedName>
        <fullName evidence="2">Uncharacterized protein</fullName>
    </submittedName>
</protein>
<dbReference type="InterPro" id="IPR029021">
    <property type="entry name" value="Prot-tyrosine_phosphatase-like"/>
</dbReference>
<reference evidence="2" key="5">
    <citation type="submission" date="2025-09" db="UniProtKB">
        <authorList>
            <consortium name="Ensembl"/>
        </authorList>
    </citation>
    <scope>IDENTIFICATION</scope>
</reference>
<reference evidence="2" key="4">
    <citation type="submission" date="2025-08" db="UniProtKB">
        <authorList>
            <consortium name="Ensembl"/>
        </authorList>
    </citation>
    <scope>IDENTIFICATION</scope>
</reference>
<dbReference type="Proteomes" id="UP000314983">
    <property type="component" value="Chromosome 24"/>
</dbReference>
<dbReference type="GO" id="GO:0043409">
    <property type="term" value="P:negative regulation of MAPK cascade"/>
    <property type="evidence" value="ECO:0007669"/>
    <property type="project" value="TreeGrafter"/>
</dbReference>
<evidence type="ECO:0000256" key="1">
    <source>
        <dbReference type="ARBA" id="ARBA00022912"/>
    </source>
</evidence>
<sequence>MEYLEDCETFLDASSATSSPLSSMLGLSGLGLDGELDRDLCSSSGFADGPLSSSLPSVPIQILPHLYLGCAKVSANLDLLGQHVIEYILNVAPNLPNVFEHDGYFKYKQIPIVDHWSQNLTHSLGDGTSLELSARGMWASVVHMKSVPCDLQRKPSPDGLSPVALPCRRQPLSHCCRHLTDAEAEPVTQ</sequence>
<dbReference type="Gene3D" id="3.90.190.10">
    <property type="entry name" value="Protein tyrosine phosphatase superfamily"/>
    <property type="match status" value="1"/>
</dbReference>
<evidence type="ECO:0000313" key="3">
    <source>
        <dbReference type="Proteomes" id="UP000314983"/>
    </source>
</evidence>
<keyword evidence="1" id="KW-0904">Protein phosphatase</keyword>
<accession>A0A4W4F6B8</accession>
<keyword evidence="1" id="KW-0378">Hydrolase</keyword>
<dbReference type="GO" id="GO:0033550">
    <property type="term" value="F:MAP kinase tyrosine phosphatase activity"/>
    <property type="evidence" value="ECO:0007669"/>
    <property type="project" value="TreeGrafter"/>
</dbReference>
<keyword evidence="3" id="KW-1185">Reference proteome</keyword>
<dbReference type="GO" id="GO:0017017">
    <property type="term" value="F:MAP kinase tyrosine/serine/threonine phosphatase activity"/>
    <property type="evidence" value="ECO:0007669"/>
    <property type="project" value="TreeGrafter"/>
</dbReference>
<dbReference type="GO" id="GO:0005829">
    <property type="term" value="C:cytosol"/>
    <property type="evidence" value="ECO:0007669"/>
    <property type="project" value="TreeGrafter"/>
</dbReference>
<dbReference type="STRING" id="8005.ENSEEEP00000020125"/>
<dbReference type="GeneTree" id="ENSGT00940000157262"/>
<name>A0A4W4F6B8_ELEEL</name>
<proteinExistence type="predicted"/>
<dbReference type="GO" id="GO:0008330">
    <property type="term" value="F:protein tyrosine/threonine phosphatase activity"/>
    <property type="evidence" value="ECO:0007669"/>
    <property type="project" value="TreeGrafter"/>
</dbReference>